<dbReference type="AlphaFoldDB" id="A0A8J8NRE8"/>
<comment type="caution">
    <text evidence="2">The sequence shown here is derived from an EMBL/GenBank/DDBJ whole genome shotgun (WGS) entry which is preliminary data.</text>
</comment>
<protein>
    <submittedName>
        <fullName evidence="2">Uncharacterized protein</fullName>
    </submittedName>
</protein>
<evidence type="ECO:0000256" key="1">
    <source>
        <dbReference type="SAM" id="Phobius"/>
    </source>
</evidence>
<organism evidence="2 3">
    <name type="scientific">Halteria grandinella</name>
    <dbReference type="NCBI Taxonomy" id="5974"/>
    <lineage>
        <taxon>Eukaryota</taxon>
        <taxon>Sar</taxon>
        <taxon>Alveolata</taxon>
        <taxon>Ciliophora</taxon>
        <taxon>Intramacronucleata</taxon>
        <taxon>Spirotrichea</taxon>
        <taxon>Stichotrichia</taxon>
        <taxon>Sporadotrichida</taxon>
        <taxon>Halteriidae</taxon>
        <taxon>Halteria</taxon>
    </lineage>
</organism>
<accession>A0A8J8NRE8</accession>
<feature type="transmembrane region" description="Helical" evidence="1">
    <location>
        <begin position="54"/>
        <end position="72"/>
    </location>
</feature>
<dbReference type="EMBL" id="RRYP01009749">
    <property type="protein sequence ID" value="TNV78850.1"/>
    <property type="molecule type" value="Genomic_DNA"/>
</dbReference>
<keyword evidence="3" id="KW-1185">Reference proteome</keyword>
<reference evidence="2" key="1">
    <citation type="submission" date="2019-06" db="EMBL/GenBank/DDBJ databases">
        <authorList>
            <person name="Zheng W."/>
        </authorList>
    </citation>
    <scope>NUCLEOTIDE SEQUENCE</scope>
    <source>
        <strain evidence="2">QDHG01</strain>
    </source>
</reference>
<dbReference type="Proteomes" id="UP000785679">
    <property type="component" value="Unassembled WGS sequence"/>
</dbReference>
<evidence type="ECO:0000313" key="2">
    <source>
        <dbReference type="EMBL" id="TNV78850.1"/>
    </source>
</evidence>
<gene>
    <name evidence="2" type="ORF">FGO68_gene9299</name>
</gene>
<proteinExistence type="predicted"/>
<name>A0A8J8NRE8_HALGN</name>
<sequence length="143" mass="16202">MFEINVGPLIITLGISQSNSPLTHMTLLLRTRSPPVTINYVYFALFALAERRQLPSYLTAMFIFTMVILLAVKMKYCVIAIKVFSIIITPQQPNWHLLHSLQCQISVWAPLPSWTTAFACQWGGGPTWLEWCLRKGMSGQGCR</sequence>
<keyword evidence="1" id="KW-1133">Transmembrane helix</keyword>
<keyword evidence="1" id="KW-0472">Membrane</keyword>
<evidence type="ECO:0000313" key="3">
    <source>
        <dbReference type="Proteomes" id="UP000785679"/>
    </source>
</evidence>
<keyword evidence="1" id="KW-0812">Transmembrane</keyword>